<dbReference type="AlphaFoldDB" id="A0A9D2AV74"/>
<dbReference type="SUPFAM" id="SSF56601">
    <property type="entry name" value="beta-lactamase/transpeptidase-like"/>
    <property type="match status" value="1"/>
</dbReference>
<evidence type="ECO:0000313" key="2">
    <source>
        <dbReference type="EMBL" id="HIX51472.1"/>
    </source>
</evidence>
<reference evidence="2" key="1">
    <citation type="journal article" date="2021" name="PeerJ">
        <title>Extensive microbial diversity within the chicken gut microbiome revealed by metagenomics and culture.</title>
        <authorList>
            <person name="Gilroy R."/>
            <person name="Ravi A."/>
            <person name="Getino M."/>
            <person name="Pursley I."/>
            <person name="Horton D.L."/>
            <person name="Alikhan N.F."/>
            <person name="Baker D."/>
            <person name="Gharbi K."/>
            <person name="Hall N."/>
            <person name="Watson M."/>
            <person name="Adriaenssens E.M."/>
            <person name="Foster-Nyarko E."/>
            <person name="Jarju S."/>
            <person name="Secka A."/>
            <person name="Antonio M."/>
            <person name="Oren A."/>
            <person name="Chaudhuri R.R."/>
            <person name="La Ragione R."/>
            <person name="Hildebrand F."/>
            <person name="Pallen M.J."/>
        </authorList>
    </citation>
    <scope>NUCLEOTIDE SEQUENCE</scope>
    <source>
        <strain evidence="2">ChiGjej4B4-12881</strain>
    </source>
</reference>
<dbReference type="PANTHER" id="PTHR43283:SF7">
    <property type="entry name" value="BETA-LACTAMASE-RELATED DOMAIN-CONTAINING PROTEIN"/>
    <property type="match status" value="1"/>
</dbReference>
<protein>
    <submittedName>
        <fullName evidence="2">Beta-lactamase family protein</fullName>
    </submittedName>
</protein>
<feature type="domain" description="Beta-lactamase-related" evidence="1">
    <location>
        <begin position="36"/>
        <end position="294"/>
    </location>
</feature>
<dbReference type="InterPro" id="IPR050789">
    <property type="entry name" value="Diverse_Enzym_Activities"/>
</dbReference>
<name>A0A9D2AV74_9FIRM</name>
<comment type="caution">
    <text evidence="2">The sequence shown here is derived from an EMBL/GenBank/DDBJ whole genome shotgun (WGS) entry which is preliminary data.</text>
</comment>
<dbReference type="PANTHER" id="PTHR43283">
    <property type="entry name" value="BETA-LACTAMASE-RELATED"/>
    <property type="match status" value="1"/>
</dbReference>
<organism evidence="2 3">
    <name type="scientific">Candidatus Lachnoclostridium stercoripullorum</name>
    <dbReference type="NCBI Taxonomy" id="2838635"/>
    <lineage>
        <taxon>Bacteria</taxon>
        <taxon>Bacillati</taxon>
        <taxon>Bacillota</taxon>
        <taxon>Clostridia</taxon>
        <taxon>Lachnospirales</taxon>
        <taxon>Lachnospiraceae</taxon>
    </lineage>
</organism>
<gene>
    <name evidence="2" type="ORF">IAA28_01550</name>
</gene>
<dbReference type="Pfam" id="PF00144">
    <property type="entry name" value="Beta-lactamase"/>
    <property type="match status" value="1"/>
</dbReference>
<dbReference type="InterPro" id="IPR012338">
    <property type="entry name" value="Beta-lactam/transpept-like"/>
</dbReference>
<evidence type="ECO:0000313" key="3">
    <source>
        <dbReference type="Proteomes" id="UP000886780"/>
    </source>
</evidence>
<accession>A0A9D2AV74</accession>
<dbReference type="Proteomes" id="UP000886780">
    <property type="component" value="Unassembled WGS sequence"/>
</dbReference>
<sequence>MKTELKRCPPAAQGVPAEYIINFLNACEKADSEIHGIMIARNGQVIFEAYNAPYAADIPHIMHSFTKTLTNTAVALAWSDGLLKLEDPLLKYFPEYEANANEYLRACTIRDMITMRNGQQRGIGGNEWRPLKTSWKDAYFQVSFDKEPGKTYMYSSGNSYILSYIVQKLEKKTCRELVQERIGKKIGLTDFPWMLSPEGVCSGGNGVSLTAEDMLRIGLLYLNKGRWDGEQLISEEWVDYALGYRDPLPPVDGLQYNFHWDHREDIWAARGMFGQTCGLIPSLNMAFAITAADKDYTAMRLFQQEVVDRMKADGEPQTKTMTAGADPFEDILLQKGLRMTLKGKNVSVKHHFEPKQRDLVFRPEDNPDKITCVELHFTEDGELIYVMEDERGRHEVRAGLDRWVDGTTTMTGAYLHHQYEQPISRISAIAYWSGENTLMMEWRFPEMAFFDHVSVTWAEEELQVDRWVNMNSQDLSRPTLHLKI</sequence>
<dbReference type="InterPro" id="IPR001466">
    <property type="entry name" value="Beta-lactam-related"/>
</dbReference>
<proteinExistence type="predicted"/>
<reference evidence="2" key="2">
    <citation type="submission" date="2021-04" db="EMBL/GenBank/DDBJ databases">
        <authorList>
            <person name="Gilroy R."/>
        </authorList>
    </citation>
    <scope>NUCLEOTIDE SEQUENCE</scope>
    <source>
        <strain evidence="2">ChiGjej4B4-12881</strain>
    </source>
</reference>
<dbReference type="Gene3D" id="3.40.710.10">
    <property type="entry name" value="DD-peptidase/beta-lactamase superfamily"/>
    <property type="match status" value="1"/>
</dbReference>
<dbReference type="EMBL" id="DXEU01000026">
    <property type="protein sequence ID" value="HIX51472.1"/>
    <property type="molecule type" value="Genomic_DNA"/>
</dbReference>
<evidence type="ECO:0000259" key="1">
    <source>
        <dbReference type="Pfam" id="PF00144"/>
    </source>
</evidence>